<dbReference type="PROSITE" id="PS50011">
    <property type="entry name" value="PROTEIN_KINASE_DOM"/>
    <property type="match status" value="1"/>
</dbReference>
<dbReference type="GO" id="GO:0016020">
    <property type="term" value="C:membrane"/>
    <property type="evidence" value="ECO:0007669"/>
    <property type="project" value="UniProtKB-SubCell"/>
</dbReference>
<dbReference type="GO" id="GO:0005524">
    <property type="term" value="F:ATP binding"/>
    <property type="evidence" value="ECO:0007669"/>
    <property type="project" value="InterPro"/>
</dbReference>
<comment type="subcellular location">
    <subcellularLocation>
        <location evidence="1">Membrane</location>
        <topology evidence="1">Single-pass membrane protein</topology>
    </subcellularLocation>
</comment>
<reference evidence="7" key="2">
    <citation type="journal article" date="2023" name="Plants (Basel)">
        <title>Annotation of the Turnera subulata (Passifloraceae) Draft Genome Reveals the S-Locus Evolved after the Divergence of Turneroideae from Passifloroideae in a Stepwise Manner.</title>
        <authorList>
            <person name="Henning P.M."/>
            <person name="Roalson E.H."/>
            <person name="Mir W."/>
            <person name="McCubbin A.G."/>
            <person name="Shore J.S."/>
        </authorList>
    </citation>
    <scope>NUCLEOTIDE SEQUENCE</scope>
    <source>
        <strain evidence="7">F60SS</strain>
    </source>
</reference>
<evidence type="ECO:0000256" key="2">
    <source>
        <dbReference type="ARBA" id="ARBA00022692"/>
    </source>
</evidence>
<dbReference type="EMBL" id="JAKUCV010007660">
    <property type="protein sequence ID" value="KAJ4822505.1"/>
    <property type="molecule type" value="Genomic_DNA"/>
</dbReference>
<evidence type="ECO:0000256" key="4">
    <source>
        <dbReference type="ARBA" id="ARBA00022989"/>
    </source>
</evidence>
<dbReference type="SUPFAM" id="SSF56112">
    <property type="entry name" value="Protein kinase-like (PK-like)"/>
    <property type="match status" value="1"/>
</dbReference>
<evidence type="ECO:0000256" key="5">
    <source>
        <dbReference type="ARBA" id="ARBA00023136"/>
    </source>
</evidence>
<evidence type="ECO:0000256" key="1">
    <source>
        <dbReference type="ARBA" id="ARBA00004167"/>
    </source>
</evidence>
<comment type="caution">
    <text evidence="7">The sequence shown here is derived from an EMBL/GenBank/DDBJ whole genome shotgun (WGS) entry which is preliminary data.</text>
</comment>
<evidence type="ECO:0000259" key="6">
    <source>
        <dbReference type="PROSITE" id="PS50011"/>
    </source>
</evidence>
<dbReference type="PANTHER" id="PTHR47974:SF19">
    <property type="entry name" value="RECEPTOR-LIKE SERINE_THREONINE-PROTEIN KINASE"/>
    <property type="match status" value="1"/>
</dbReference>
<gene>
    <name evidence="7" type="ORF">Tsubulata_051361</name>
</gene>
<dbReference type="Proteomes" id="UP001141552">
    <property type="component" value="Unassembled WGS sequence"/>
</dbReference>
<dbReference type="InterPro" id="IPR011009">
    <property type="entry name" value="Kinase-like_dom_sf"/>
</dbReference>
<accession>A0A9Q0EZS0</accession>
<dbReference type="AlphaFoldDB" id="A0A9Q0EZS0"/>
<keyword evidence="2" id="KW-0812">Transmembrane</keyword>
<sequence>MRGTIGYLAPEWITGVAVTTKADVYSYGMMLFELVSGRRNSETPKDGRTEYFPVWMATVINEQGDVLSLLDPKLEGSADIEEVKRVCKAACWCIQDDETQPSARYQLHFFPMIYRRRGF</sequence>
<dbReference type="GO" id="GO:0004672">
    <property type="term" value="F:protein kinase activity"/>
    <property type="evidence" value="ECO:0007669"/>
    <property type="project" value="InterPro"/>
</dbReference>
<proteinExistence type="predicted"/>
<keyword evidence="4" id="KW-1133">Transmembrane helix</keyword>
<evidence type="ECO:0000313" key="8">
    <source>
        <dbReference type="Proteomes" id="UP001141552"/>
    </source>
</evidence>
<feature type="domain" description="Protein kinase" evidence="6">
    <location>
        <begin position="1"/>
        <end position="119"/>
    </location>
</feature>
<name>A0A9Q0EZS0_9ROSI</name>
<evidence type="ECO:0000313" key="7">
    <source>
        <dbReference type="EMBL" id="KAJ4822505.1"/>
    </source>
</evidence>
<reference evidence="7" key="1">
    <citation type="submission" date="2022-02" db="EMBL/GenBank/DDBJ databases">
        <authorList>
            <person name="Henning P.M."/>
            <person name="McCubbin A.G."/>
            <person name="Shore J.S."/>
        </authorList>
    </citation>
    <scope>NUCLEOTIDE SEQUENCE</scope>
    <source>
        <strain evidence="7">F60SS</strain>
        <tissue evidence="7">Leaves</tissue>
    </source>
</reference>
<dbReference type="InterPro" id="IPR000719">
    <property type="entry name" value="Prot_kinase_dom"/>
</dbReference>
<dbReference type="Gene3D" id="1.10.510.10">
    <property type="entry name" value="Transferase(Phosphotransferase) domain 1"/>
    <property type="match status" value="1"/>
</dbReference>
<dbReference type="OrthoDB" id="643280at2759"/>
<dbReference type="PANTHER" id="PTHR47974">
    <property type="entry name" value="OS07G0415500 PROTEIN"/>
    <property type="match status" value="1"/>
</dbReference>
<keyword evidence="5" id="KW-0472">Membrane</keyword>
<keyword evidence="3" id="KW-0732">Signal</keyword>
<protein>
    <recommendedName>
        <fullName evidence="6">Protein kinase domain-containing protein</fullName>
    </recommendedName>
</protein>
<dbReference type="Pfam" id="PF00069">
    <property type="entry name" value="Pkinase"/>
    <property type="match status" value="1"/>
</dbReference>
<organism evidence="7 8">
    <name type="scientific">Turnera subulata</name>
    <dbReference type="NCBI Taxonomy" id="218843"/>
    <lineage>
        <taxon>Eukaryota</taxon>
        <taxon>Viridiplantae</taxon>
        <taxon>Streptophyta</taxon>
        <taxon>Embryophyta</taxon>
        <taxon>Tracheophyta</taxon>
        <taxon>Spermatophyta</taxon>
        <taxon>Magnoliopsida</taxon>
        <taxon>eudicotyledons</taxon>
        <taxon>Gunneridae</taxon>
        <taxon>Pentapetalae</taxon>
        <taxon>rosids</taxon>
        <taxon>fabids</taxon>
        <taxon>Malpighiales</taxon>
        <taxon>Passifloraceae</taxon>
        <taxon>Turnera</taxon>
    </lineage>
</organism>
<keyword evidence="8" id="KW-1185">Reference proteome</keyword>
<evidence type="ECO:0000256" key="3">
    <source>
        <dbReference type="ARBA" id="ARBA00022729"/>
    </source>
</evidence>